<evidence type="ECO:0008006" key="14">
    <source>
        <dbReference type="Google" id="ProtNLM"/>
    </source>
</evidence>
<comment type="subcellular location">
    <subcellularLocation>
        <location evidence="1">Mitochondrion outer membrane</location>
        <topology evidence="1">Single-pass membrane protein</topology>
    </subcellularLocation>
</comment>
<name>A0A1E4TBD7_9ASCO</name>
<keyword evidence="13" id="KW-1185">Reference proteome</keyword>
<evidence type="ECO:0000256" key="5">
    <source>
        <dbReference type="ARBA" id="ARBA00022787"/>
    </source>
</evidence>
<evidence type="ECO:0000256" key="9">
    <source>
        <dbReference type="ARBA" id="ARBA00023136"/>
    </source>
</evidence>
<evidence type="ECO:0000256" key="6">
    <source>
        <dbReference type="ARBA" id="ARBA00022927"/>
    </source>
</evidence>
<keyword evidence="7 11" id="KW-1133">Transmembrane helix</keyword>
<keyword evidence="5 10" id="KW-1000">Mitochondrion outer membrane</keyword>
<evidence type="ECO:0000256" key="4">
    <source>
        <dbReference type="ARBA" id="ARBA00022692"/>
    </source>
</evidence>
<keyword evidence="4 11" id="KW-0812">Transmembrane</keyword>
<dbReference type="GO" id="GO:0005742">
    <property type="term" value="C:mitochondrial outer membrane translocase complex"/>
    <property type="evidence" value="ECO:0007669"/>
    <property type="project" value="UniProtKB-UniRule"/>
</dbReference>
<comment type="similarity">
    <text evidence="2 10">Belongs to the Tom20 family.</text>
</comment>
<dbReference type="Pfam" id="PF02064">
    <property type="entry name" value="MAS20"/>
    <property type="match status" value="1"/>
</dbReference>
<protein>
    <recommendedName>
        <fullName evidence="14">Mitochondrial import receptor subunit TOM20</fullName>
    </recommendedName>
</protein>
<dbReference type="PIRSF" id="PIRSF037707">
    <property type="entry name" value="MAS20_rcpt"/>
    <property type="match status" value="1"/>
</dbReference>
<keyword evidence="6" id="KW-0653">Protein transport</keyword>
<reference evidence="13" key="1">
    <citation type="submission" date="2016-02" db="EMBL/GenBank/DDBJ databases">
        <title>Comparative genomics of biotechnologically important yeasts.</title>
        <authorList>
            <consortium name="DOE Joint Genome Institute"/>
            <person name="Riley R."/>
            <person name="Haridas S."/>
            <person name="Wolfe K.H."/>
            <person name="Lopes M.R."/>
            <person name="Hittinger C.T."/>
            <person name="Goker M."/>
            <person name="Salamov A."/>
            <person name="Wisecaver J."/>
            <person name="Long T.M."/>
            <person name="Aerts A.L."/>
            <person name="Barry K."/>
            <person name="Choi C."/>
            <person name="Clum A."/>
            <person name="Coughlan A.Y."/>
            <person name="Deshpande S."/>
            <person name="Douglass A.P."/>
            <person name="Hanson S.J."/>
            <person name="Klenk H.-P."/>
            <person name="Labutti K."/>
            <person name="Lapidus A."/>
            <person name="Lindquist E."/>
            <person name="Lipzen A."/>
            <person name="Meier-Kolthoff J.P."/>
            <person name="Ohm R.A."/>
            <person name="Otillar R.P."/>
            <person name="Pangilinan J."/>
            <person name="Peng Y."/>
            <person name="Rokas A."/>
            <person name="Rosa C.A."/>
            <person name="Scheuner C."/>
            <person name="Sibirny A.A."/>
            <person name="Slot J.C."/>
            <person name="Stielow J.B."/>
            <person name="Sun H."/>
            <person name="Kurtzman C.P."/>
            <person name="Blackwell M."/>
            <person name="Jeffries T.W."/>
            <person name="Grigoriev I.V."/>
        </authorList>
    </citation>
    <scope>NUCLEOTIDE SEQUENCE [LARGE SCALE GENOMIC DNA]</scope>
    <source>
        <strain evidence="13">NRRL Y-17796</strain>
    </source>
</reference>
<dbReference type="GO" id="GO:0008320">
    <property type="term" value="F:protein transmembrane transporter activity"/>
    <property type="evidence" value="ECO:0007669"/>
    <property type="project" value="TreeGrafter"/>
</dbReference>
<evidence type="ECO:0000256" key="2">
    <source>
        <dbReference type="ARBA" id="ARBA00005792"/>
    </source>
</evidence>
<proteinExistence type="inferred from homology"/>
<dbReference type="GO" id="GO:0006886">
    <property type="term" value="P:intracellular protein transport"/>
    <property type="evidence" value="ECO:0007669"/>
    <property type="project" value="InterPro"/>
</dbReference>
<dbReference type="SUPFAM" id="SSF47157">
    <property type="entry name" value="Mitochondrial import receptor subunit Tom20"/>
    <property type="match status" value="1"/>
</dbReference>
<evidence type="ECO:0000256" key="1">
    <source>
        <dbReference type="ARBA" id="ARBA00004572"/>
    </source>
</evidence>
<organism evidence="12 13">
    <name type="scientific">Tortispora caseinolytica NRRL Y-17796</name>
    <dbReference type="NCBI Taxonomy" id="767744"/>
    <lineage>
        <taxon>Eukaryota</taxon>
        <taxon>Fungi</taxon>
        <taxon>Dikarya</taxon>
        <taxon>Ascomycota</taxon>
        <taxon>Saccharomycotina</taxon>
        <taxon>Trigonopsidomycetes</taxon>
        <taxon>Trigonopsidales</taxon>
        <taxon>Trigonopsidaceae</taxon>
        <taxon>Tortispora</taxon>
    </lineage>
</organism>
<dbReference type="GO" id="GO:0030150">
    <property type="term" value="P:protein import into mitochondrial matrix"/>
    <property type="evidence" value="ECO:0007669"/>
    <property type="project" value="TreeGrafter"/>
</dbReference>
<evidence type="ECO:0000256" key="11">
    <source>
        <dbReference type="SAM" id="Phobius"/>
    </source>
</evidence>
<keyword evidence="9 10" id="KW-0472">Membrane</keyword>
<evidence type="ECO:0000256" key="8">
    <source>
        <dbReference type="ARBA" id="ARBA00023128"/>
    </source>
</evidence>
<evidence type="ECO:0000256" key="3">
    <source>
        <dbReference type="ARBA" id="ARBA00022448"/>
    </source>
</evidence>
<dbReference type="EMBL" id="KV453843">
    <property type="protein sequence ID" value="ODV89023.1"/>
    <property type="molecule type" value="Genomic_DNA"/>
</dbReference>
<dbReference type="PANTHER" id="PTHR12430">
    <property type="entry name" value="MITOCHONDRIAL IMPORT RECEPTOR SUBUNIT TOM20"/>
    <property type="match status" value="1"/>
</dbReference>
<dbReference type="GO" id="GO:0030943">
    <property type="term" value="F:mitochondrion targeting sequence binding"/>
    <property type="evidence" value="ECO:0007669"/>
    <property type="project" value="TreeGrafter"/>
</dbReference>
<evidence type="ECO:0000313" key="13">
    <source>
        <dbReference type="Proteomes" id="UP000095023"/>
    </source>
</evidence>
<dbReference type="PRINTS" id="PR00351">
    <property type="entry name" value="OM20RECEPTOR"/>
</dbReference>
<feature type="transmembrane region" description="Helical" evidence="11">
    <location>
        <begin position="6"/>
        <end position="28"/>
    </location>
</feature>
<dbReference type="AlphaFoldDB" id="A0A1E4TBD7"/>
<accession>A0A1E4TBD7</accession>
<dbReference type="InterPro" id="IPR002056">
    <property type="entry name" value="MAS20"/>
</dbReference>
<evidence type="ECO:0000313" key="12">
    <source>
        <dbReference type="EMBL" id="ODV89023.1"/>
    </source>
</evidence>
<sequence>MSQGTVTAVTITTLLASSAVAYLAYFDYKRRNDAEFRKALRKNAREHKKQEDLKKTSEARKIENLVKKSLAEEPIPESINEKEKMFKSLLNQGDNLTKSESTYTEAALAFYKALHVYPNPAELLDMYDRSMPREMVDQILTMIKVVPPPAFARAFAAAAAGVD</sequence>
<keyword evidence="8 10" id="KW-0496">Mitochondrion</keyword>
<dbReference type="OrthoDB" id="2154253at2759"/>
<gene>
    <name evidence="12" type="ORF">CANCADRAFT_53407</name>
</gene>
<dbReference type="Proteomes" id="UP000095023">
    <property type="component" value="Unassembled WGS sequence"/>
</dbReference>
<dbReference type="InterPro" id="IPR023392">
    <property type="entry name" value="Tom20_dom_sf"/>
</dbReference>
<dbReference type="Gene3D" id="1.20.960.10">
    <property type="entry name" value="Mitochondrial outer membrane translocase complex, subunit Tom20 domain"/>
    <property type="match status" value="1"/>
</dbReference>
<keyword evidence="3" id="KW-0813">Transport</keyword>
<dbReference type="GO" id="GO:0016031">
    <property type="term" value="P:tRNA import into mitochondrion"/>
    <property type="evidence" value="ECO:0007669"/>
    <property type="project" value="TreeGrafter"/>
</dbReference>
<evidence type="ECO:0000256" key="7">
    <source>
        <dbReference type="ARBA" id="ARBA00022989"/>
    </source>
</evidence>
<evidence type="ECO:0000256" key="10">
    <source>
        <dbReference type="PIRNR" id="PIRNR037707"/>
    </source>
</evidence>
<dbReference type="PANTHER" id="PTHR12430:SF0">
    <property type="entry name" value="TRANSLOCASE OF OUTER MITOCHONDRIAL MEMBRANE 20"/>
    <property type="match status" value="1"/>
</dbReference>
<dbReference type="GO" id="GO:0006605">
    <property type="term" value="P:protein targeting"/>
    <property type="evidence" value="ECO:0007669"/>
    <property type="project" value="InterPro"/>
</dbReference>